<reference evidence="2" key="1">
    <citation type="submission" date="2024-03" db="EMBL/GenBank/DDBJ databases">
        <title>Diverse circular DNA viruses in blood, oral, and fecal samples of captive lemurs.</title>
        <authorList>
            <person name="Paietta E.N."/>
            <person name="Kraberger S."/>
            <person name="Lund M.C."/>
            <person name="Custer J.M."/>
            <person name="Vargas K.M."/>
            <person name="Ehmke E.E."/>
            <person name="Yoder A.D."/>
            <person name="Varsani A."/>
        </authorList>
    </citation>
    <scope>NUCLEOTIDE SEQUENCE</scope>
    <source>
        <strain evidence="2">Duke_24SF_91</strain>
    </source>
</reference>
<keyword evidence="1" id="KW-0472">Membrane</keyword>
<organism evidence="2">
    <name type="scientific">Dulem virus 32</name>
    <dbReference type="NCBI Taxonomy" id="3145750"/>
    <lineage>
        <taxon>Viruses</taxon>
        <taxon>Duplodnaviria</taxon>
        <taxon>Heunggongvirae</taxon>
        <taxon>Uroviricota</taxon>
        <taxon>Caudoviricetes</taxon>
    </lineage>
</organism>
<evidence type="ECO:0000256" key="1">
    <source>
        <dbReference type="SAM" id="Phobius"/>
    </source>
</evidence>
<proteinExistence type="predicted"/>
<name>A0AAU8B2A1_9CAUD</name>
<keyword evidence="1" id="KW-1133">Transmembrane helix</keyword>
<dbReference type="EMBL" id="PP511597">
    <property type="protein sequence ID" value="XCD05806.1"/>
    <property type="molecule type" value="Genomic_DNA"/>
</dbReference>
<feature type="transmembrane region" description="Helical" evidence="1">
    <location>
        <begin position="34"/>
        <end position="58"/>
    </location>
</feature>
<keyword evidence="1" id="KW-0812">Transmembrane</keyword>
<accession>A0AAU8B2A1</accession>
<feature type="transmembrane region" description="Helical" evidence="1">
    <location>
        <begin position="64"/>
        <end position="90"/>
    </location>
</feature>
<sequence>MAALGTFGCGMLYQSSAPLIQRAKASFGRQLRRTWTWVIVVVLLCSMVSLAAIAVAAVNEAWGWGITLAALGVATMSTFRVVALIGLVLFGESARPDLPQ</sequence>
<evidence type="ECO:0000313" key="2">
    <source>
        <dbReference type="EMBL" id="XCD05806.1"/>
    </source>
</evidence>
<protein>
    <submittedName>
        <fullName evidence="2">Uncharacterized protein</fullName>
    </submittedName>
</protein>